<reference evidence="1" key="1">
    <citation type="submission" date="2022-11" db="EMBL/GenBank/DDBJ databases">
        <authorList>
            <person name="Petersen C."/>
        </authorList>
    </citation>
    <scope>NUCLEOTIDE SEQUENCE</scope>
    <source>
        <strain evidence="1">IBT 21917</strain>
    </source>
</reference>
<evidence type="ECO:0000313" key="2">
    <source>
        <dbReference type="Proteomes" id="UP001146351"/>
    </source>
</evidence>
<protein>
    <submittedName>
        <fullName evidence="1">Uncharacterized protein</fullName>
    </submittedName>
</protein>
<gene>
    <name evidence="1" type="ORF">N7492_002945</name>
</gene>
<dbReference type="Proteomes" id="UP001146351">
    <property type="component" value="Unassembled WGS sequence"/>
</dbReference>
<reference evidence="1" key="2">
    <citation type="journal article" date="2023" name="IMA Fungus">
        <title>Comparative genomic study of the Penicillium genus elucidates a diverse pangenome and 15 lateral gene transfer events.</title>
        <authorList>
            <person name="Petersen C."/>
            <person name="Sorensen T."/>
            <person name="Nielsen M.R."/>
            <person name="Sondergaard T.E."/>
            <person name="Sorensen J.L."/>
            <person name="Fitzpatrick D.A."/>
            <person name="Frisvad J.C."/>
            <person name="Nielsen K.L."/>
        </authorList>
    </citation>
    <scope>NUCLEOTIDE SEQUENCE</scope>
    <source>
        <strain evidence="1">IBT 21917</strain>
    </source>
</reference>
<organism evidence="1 2">
    <name type="scientific">Penicillium capsulatum</name>
    <dbReference type="NCBI Taxonomy" id="69766"/>
    <lineage>
        <taxon>Eukaryota</taxon>
        <taxon>Fungi</taxon>
        <taxon>Dikarya</taxon>
        <taxon>Ascomycota</taxon>
        <taxon>Pezizomycotina</taxon>
        <taxon>Eurotiomycetes</taxon>
        <taxon>Eurotiomycetidae</taxon>
        <taxon>Eurotiales</taxon>
        <taxon>Aspergillaceae</taxon>
        <taxon>Penicillium</taxon>
    </lineage>
</organism>
<dbReference type="AlphaFoldDB" id="A0A9W9IJM9"/>
<sequence length="155" mass="16358">MASAQPAWEAMGCGLAVRFPRNGSPGTEGVARSIRTHLVLHVFLPVQALGAAMRGTRPVARSWRRRELSRKAKKPCQSIQAHGFGIYDLRGIRNASAGSALPPEAVVDADSCQASPENSVTKDKSIVLAVGSDAIIESTGSLDGSPRSMGAHDLR</sequence>
<accession>A0A9W9IJM9</accession>
<dbReference type="EMBL" id="JAPQKO010000002">
    <property type="protein sequence ID" value="KAJ5179735.1"/>
    <property type="molecule type" value="Genomic_DNA"/>
</dbReference>
<proteinExistence type="predicted"/>
<keyword evidence="2" id="KW-1185">Reference proteome</keyword>
<comment type="caution">
    <text evidence="1">The sequence shown here is derived from an EMBL/GenBank/DDBJ whole genome shotgun (WGS) entry which is preliminary data.</text>
</comment>
<evidence type="ECO:0000313" key="1">
    <source>
        <dbReference type="EMBL" id="KAJ5179735.1"/>
    </source>
</evidence>
<name>A0A9W9IJM9_9EURO</name>